<dbReference type="AlphaFoldDB" id="D1AW76"/>
<dbReference type="InterPro" id="IPR018656">
    <property type="entry name" value="DUF2087"/>
</dbReference>
<gene>
    <name evidence="2" type="ordered locus">Smon_0055</name>
</gene>
<sequence length="79" mass="10020">MINNFFKNDRLIKIPKKYEAKLEVFKFFHDKFEYNKEYTEKEINEILKEYFDDYAVLRRYLIDFKYLKRDKNGKVYEKI</sequence>
<evidence type="ECO:0000313" key="2">
    <source>
        <dbReference type="EMBL" id="ACZ00552.1"/>
    </source>
</evidence>
<dbReference type="Proteomes" id="UP000002072">
    <property type="component" value="Chromosome"/>
</dbReference>
<proteinExistence type="predicted"/>
<dbReference type="eggNOG" id="COG3860">
    <property type="taxonomic scope" value="Bacteria"/>
</dbReference>
<dbReference type="KEGG" id="smf:Smon_0055"/>
<keyword evidence="3" id="KW-1185">Reference proteome</keyword>
<dbReference type="HOGENOM" id="CLU_146519_1_1_0"/>
<evidence type="ECO:0000259" key="1">
    <source>
        <dbReference type="Pfam" id="PF09860"/>
    </source>
</evidence>
<accession>D1AW76</accession>
<feature type="domain" description="DUF2087" evidence="1">
    <location>
        <begin position="10"/>
        <end position="77"/>
    </location>
</feature>
<dbReference type="OrthoDB" id="95648at2"/>
<name>D1AW76_STRM9</name>
<reference evidence="2 3" key="1">
    <citation type="journal article" date="2009" name="Stand. Genomic Sci.">
        <title>Complete genome sequence of Streptobacillus moniliformis type strain (9901T).</title>
        <authorList>
            <person name="Nolan M."/>
            <person name="Gronow S."/>
            <person name="Lapidus A."/>
            <person name="Ivanova N."/>
            <person name="Copeland A."/>
            <person name="Lucas S."/>
            <person name="Del Rio T.G."/>
            <person name="Chen F."/>
            <person name="Tice H."/>
            <person name="Pitluck S."/>
            <person name="Cheng J.F."/>
            <person name="Sims D."/>
            <person name="Meincke L."/>
            <person name="Bruce D."/>
            <person name="Goodwin L."/>
            <person name="Brettin T."/>
            <person name="Han C."/>
            <person name="Detter J.C."/>
            <person name="Ovchinikova G."/>
            <person name="Pati A."/>
            <person name="Mavromatis K."/>
            <person name="Mikhailova N."/>
            <person name="Chen A."/>
            <person name="Palaniappan K."/>
            <person name="Land M."/>
            <person name="Hauser L."/>
            <person name="Chang Y.J."/>
            <person name="Jeffries C.D."/>
            <person name="Rohde M."/>
            <person name="Sproer C."/>
            <person name="Goker M."/>
            <person name="Bristow J."/>
            <person name="Eisen J.A."/>
            <person name="Markowitz V."/>
            <person name="Hugenholtz P."/>
            <person name="Kyrpides N.C."/>
            <person name="Klenk H.P."/>
            <person name="Chain P."/>
        </authorList>
    </citation>
    <scope>NUCLEOTIDE SEQUENCE [LARGE SCALE GENOMIC DNA]</scope>
    <source>
        <strain evidence="3">ATCC 14647 / DSM 12112 / NCTC 10651 / 9901</strain>
    </source>
</reference>
<dbReference type="Pfam" id="PF09860">
    <property type="entry name" value="DUF2087"/>
    <property type="match status" value="1"/>
</dbReference>
<dbReference type="STRING" id="519441.Smon_0055"/>
<dbReference type="EMBL" id="CP001779">
    <property type="protein sequence ID" value="ACZ00552.1"/>
    <property type="molecule type" value="Genomic_DNA"/>
</dbReference>
<organism evidence="2 3">
    <name type="scientific">Streptobacillus moniliformis (strain ATCC 14647 / DSM 12112 / NCTC 10651 / 9901)</name>
    <dbReference type="NCBI Taxonomy" id="519441"/>
    <lineage>
        <taxon>Bacteria</taxon>
        <taxon>Fusobacteriati</taxon>
        <taxon>Fusobacteriota</taxon>
        <taxon>Fusobacteriia</taxon>
        <taxon>Fusobacteriales</taxon>
        <taxon>Leptotrichiaceae</taxon>
        <taxon>Streptobacillus</taxon>
    </lineage>
</organism>
<protein>
    <recommendedName>
        <fullName evidence="1">DUF2087 domain-containing protein</fullName>
    </recommendedName>
</protein>
<dbReference type="GeneID" id="29673163"/>
<dbReference type="RefSeq" id="WP_012858110.1">
    <property type="nucleotide sequence ID" value="NC_013515.1"/>
</dbReference>
<evidence type="ECO:0000313" key="3">
    <source>
        <dbReference type="Proteomes" id="UP000002072"/>
    </source>
</evidence>